<evidence type="ECO:0000256" key="2">
    <source>
        <dbReference type="ARBA" id="ARBA00022801"/>
    </source>
</evidence>
<protein>
    <recommendedName>
        <fullName evidence="3">Peptidase M20 dimerisation domain-containing protein</fullName>
    </recommendedName>
</protein>
<proteinExistence type="predicted"/>
<comment type="caution">
    <text evidence="4">The sequence shown here is derived from an EMBL/GenBank/DDBJ whole genome shotgun (WGS) entry which is preliminary data.</text>
</comment>
<reference evidence="4 5" key="1">
    <citation type="submission" date="2021-01" db="EMBL/GenBank/DDBJ databases">
        <title>Whole genome shotgun sequence of Actinoplanes humidus NBRC 14915.</title>
        <authorList>
            <person name="Komaki H."/>
            <person name="Tamura T."/>
        </authorList>
    </citation>
    <scope>NUCLEOTIDE SEQUENCE [LARGE SCALE GENOMIC DNA]</scope>
    <source>
        <strain evidence="4 5">NBRC 14915</strain>
    </source>
</reference>
<dbReference type="Proteomes" id="UP000603200">
    <property type="component" value="Unassembled WGS sequence"/>
</dbReference>
<dbReference type="Gene3D" id="3.30.70.360">
    <property type="match status" value="1"/>
</dbReference>
<dbReference type="Pfam" id="PF07687">
    <property type="entry name" value="M20_dimer"/>
    <property type="match status" value="1"/>
</dbReference>
<dbReference type="InterPro" id="IPR002933">
    <property type="entry name" value="Peptidase_M20"/>
</dbReference>
<keyword evidence="2" id="KW-0378">Hydrolase</keyword>
<accession>A0ABQ4A655</accession>
<dbReference type="Pfam" id="PF01546">
    <property type="entry name" value="Peptidase_M20"/>
    <property type="match status" value="1"/>
</dbReference>
<feature type="domain" description="Peptidase M20 dimerisation" evidence="3">
    <location>
        <begin position="196"/>
        <end position="295"/>
    </location>
</feature>
<sequence length="404" mass="42436">MATAEIGNRSAVLAAARHDAAGVLELTRGLVAVPSRGGIDDYGPIVDLLTGWLRSRQLDPRVLYADDGTAIAVVCEITGEHPGPRLVLDACLDTAPFGDLTAWTHPPTTPVEHDGWLYGRGTADSKVAVATFCHLVAQIAATQRHLIHGRLVLLFDLDEHTGTFGGAKSYFEGSDAPTDVAGVMIGYPGVTKLVVGGRGVHRVQLYVHGVSSHSGGRHRTPNAIAKAAQLVQALTGERLEGTDERFPMGPAITVTAIDGGQGYSVTPDLCTVNVDIRTTGTFSDHDARQLLKRVIAGIDGDWPATRATTINTVTSWPPYALPDNHPLPTALLSATSDLGLTVQTKVAGPSNIGCYLAGHGVPATAGFGVNYTGLHSTDERIEIAGIPLVQAAYHTAVLTFLTST</sequence>
<name>A0ABQ4A655_9ACTN</name>
<keyword evidence="5" id="KW-1185">Reference proteome</keyword>
<organism evidence="4 5">
    <name type="scientific">Winogradskya humida</name>
    <dbReference type="NCBI Taxonomy" id="113566"/>
    <lineage>
        <taxon>Bacteria</taxon>
        <taxon>Bacillati</taxon>
        <taxon>Actinomycetota</taxon>
        <taxon>Actinomycetes</taxon>
        <taxon>Micromonosporales</taxon>
        <taxon>Micromonosporaceae</taxon>
        <taxon>Winogradskya</taxon>
    </lineage>
</organism>
<gene>
    <name evidence="4" type="ORF">Ahu01nite_094440</name>
</gene>
<dbReference type="SUPFAM" id="SSF55031">
    <property type="entry name" value="Bacterial exopeptidase dimerisation domain"/>
    <property type="match status" value="1"/>
</dbReference>
<dbReference type="InterPro" id="IPR011650">
    <property type="entry name" value="Peptidase_M20_dimer"/>
</dbReference>
<dbReference type="EMBL" id="BOMN01000142">
    <property type="protein sequence ID" value="GIE26342.1"/>
    <property type="molecule type" value="Genomic_DNA"/>
</dbReference>
<dbReference type="InterPro" id="IPR036264">
    <property type="entry name" value="Bact_exopeptidase_dim_dom"/>
</dbReference>
<evidence type="ECO:0000259" key="3">
    <source>
        <dbReference type="Pfam" id="PF07687"/>
    </source>
</evidence>
<dbReference type="SUPFAM" id="SSF53187">
    <property type="entry name" value="Zn-dependent exopeptidases"/>
    <property type="match status" value="1"/>
</dbReference>
<evidence type="ECO:0000256" key="1">
    <source>
        <dbReference type="ARBA" id="ARBA00022723"/>
    </source>
</evidence>
<evidence type="ECO:0000313" key="5">
    <source>
        <dbReference type="Proteomes" id="UP000603200"/>
    </source>
</evidence>
<dbReference type="Gene3D" id="3.40.630.10">
    <property type="entry name" value="Zn peptidases"/>
    <property type="match status" value="1"/>
</dbReference>
<dbReference type="InterPro" id="IPR050072">
    <property type="entry name" value="Peptidase_M20A"/>
</dbReference>
<keyword evidence="1" id="KW-0479">Metal-binding</keyword>
<dbReference type="PANTHER" id="PTHR43808">
    <property type="entry name" value="ACETYLORNITHINE DEACETYLASE"/>
    <property type="match status" value="1"/>
</dbReference>
<evidence type="ECO:0000313" key="4">
    <source>
        <dbReference type="EMBL" id="GIE26342.1"/>
    </source>
</evidence>